<dbReference type="SUPFAM" id="SSF64376">
    <property type="entry name" value="YlxR-like"/>
    <property type="match status" value="1"/>
</dbReference>
<dbReference type="PANTHER" id="PTHR34215:SF1">
    <property type="entry name" value="YLXR DOMAIN-CONTAINING PROTEIN"/>
    <property type="match status" value="1"/>
</dbReference>
<dbReference type="EMBL" id="JBHSCR010000014">
    <property type="protein sequence ID" value="MFC4348717.1"/>
    <property type="molecule type" value="Genomic_DNA"/>
</dbReference>
<dbReference type="PANTHER" id="PTHR34215">
    <property type="entry name" value="BLL0784 PROTEIN"/>
    <property type="match status" value="1"/>
</dbReference>
<dbReference type="Gene3D" id="3.30.1230.10">
    <property type="entry name" value="YlxR-like"/>
    <property type="match status" value="1"/>
</dbReference>
<evidence type="ECO:0000313" key="3">
    <source>
        <dbReference type="Proteomes" id="UP001595776"/>
    </source>
</evidence>
<dbReference type="RefSeq" id="WP_269448940.1">
    <property type="nucleotide sequence ID" value="NZ_JBHSCR010000014.1"/>
</dbReference>
<dbReference type="InterPro" id="IPR007393">
    <property type="entry name" value="YlxR_dom"/>
</dbReference>
<feature type="domain" description="YlxR" evidence="1">
    <location>
        <begin position="8"/>
        <end position="77"/>
    </location>
</feature>
<dbReference type="SUPFAM" id="SSF55315">
    <property type="entry name" value="L30e-like"/>
    <property type="match status" value="1"/>
</dbReference>
<evidence type="ECO:0000259" key="1">
    <source>
        <dbReference type="Pfam" id="PF04296"/>
    </source>
</evidence>
<dbReference type="Pfam" id="PF04296">
    <property type="entry name" value="YlxR"/>
    <property type="match status" value="1"/>
</dbReference>
<name>A0ABV8UDG1_9PROT</name>
<gene>
    <name evidence="2" type="ORF">ACFO5Q_12765</name>
</gene>
<accession>A0ABV8UDG1</accession>
<proteinExistence type="predicted"/>
<dbReference type="InterPro" id="IPR035931">
    <property type="entry name" value="YlxR-like_sf"/>
</dbReference>
<dbReference type="NCBIfam" id="NF006622">
    <property type="entry name" value="PRK09190.1"/>
    <property type="match status" value="1"/>
</dbReference>
<sequence>MEQKMRERRCILTMQPASEDTLVRLMVSPDGTLVPDVAARLPGRGMWITADRAMIDQAVESGQLAKAASRSLKAQVQKSAVPQDLGATIDRLLERRCLDRMGLEQRAGHLVTGFDKIKAALTKKGTGKPALLVTATDGAEDGRRKIKAAVGTDVPEVAIFDREALSGALGRENVVHVLLMESGGTDRLKVDFGRLYGMRGLGPLISEAPSHDEGQRNED</sequence>
<organism evidence="2 3">
    <name type="scientific">Kordiimonas lipolytica</name>
    <dbReference type="NCBI Taxonomy" id="1662421"/>
    <lineage>
        <taxon>Bacteria</taxon>
        <taxon>Pseudomonadati</taxon>
        <taxon>Pseudomonadota</taxon>
        <taxon>Alphaproteobacteria</taxon>
        <taxon>Kordiimonadales</taxon>
        <taxon>Kordiimonadaceae</taxon>
        <taxon>Kordiimonas</taxon>
    </lineage>
</organism>
<protein>
    <submittedName>
        <fullName evidence="2">RNA-binding protein</fullName>
    </submittedName>
</protein>
<dbReference type="InterPro" id="IPR037465">
    <property type="entry name" value="YlxR"/>
</dbReference>
<dbReference type="InterPro" id="IPR029064">
    <property type="entry name" value="Ribosomal_eL30-like_sf"/>
</dbReference>
<reference evidence="3" key="1">
    <citation type="journal article" date="2019" name="Int. J. Syst. Evol. Microbiol.">
        <title>The Global Catalogue of Microorganisms (GCM) 10K type strain sequencing project: providing services to taxonomists for standard genome sequencing and annotation.</title>
        <authorList>
            <consortium name="The Broad Institute Genomics Platform"/>
            <consortium name="The Broad Institute Genome Sequencing Center for Infectious Disease"/>
            <person name="Wu L."/>
            <person name="Ma J."/>
        </authorList>
    </citation>
    <scope>NUCLEOTIDE SEQUENCE [LARGE SCALE GENOMIC DNA]</scope>
    <source>
        <strain evidence="3">CGMCC 1.15304</strain>
    </source>
</reference>
<dbReference type="Gene3D" id="3.30.1330.30">
    <property type="match status" value="1"/>
</dbReference>
<keyword evidence="3" id="KW-1185">Reference proteome</keyword>
<comment type="caution">
    <text evidence="2">The sequence shown here is derived from an EMBL/GenBank/DDBJ whole genome shotgun (WGS) entry which is preliminary data.</text>
</comment>
<dbReference type="Proteomes" id="UP001595776">
    <property type="component" value="Unassembled WGS sequence"/>
</dbReference>
<evidence type="ECO:0000313" key="2">
    <source>
        <dbReference type="EMBL" id="MFC4348717.1"/>
    </source>
</evidence>